<evidence type="ECO:0000313" key="9">
    <source>
        <dbReference type="Proteomes" id="UP000566071"/>
    </source>
</evidence>
<comment type="catalytic activity">
    <reaction evidence="1">
        <text>ATP + protein L-histidine = ADP + protein N-phospho-L-histidine.</text>
        <dbReference type="EC" id="2.7.13.3"/>
    </reaction>
</comment>
<dbReference type="PANTHER" id="PTHR43304:SF1">
    <property type="entry name" value="PAC DOMAIN-CONTAINING PROTEIN"/>
    <property type="match status" value="1"/>
</dbReference>
<dbReference type="Pfam" id="PF08447">
    <property type="entry name" value="PAS_3"/>
    <property type="match status" value="1"/>
</dbReference>
<keyword evidence="6" id="KW-0175">Coiled coil</keyword>
<evidence type="ECO:0000256" key="1">
    <source>
        <dbReference type="ARBA" id="ARBA00000085"/>
    </source>
</evidence>
<dbReference type="PANTHER" id="PTHR43304">
    <property type="entry name" value="PHYTOCHROME-LIKE PROTEIN CPH1"/>
    <property type="match status" value="1"/>
</dbReference>
<evidence type="ECO:0000256" key="6">
    <source>
        <dbReference type="SAM" id="Coils"/>
    </source>
</evidence>
<dbReference type="InterPro" id="IPR013655">
    <property type="entry name" value="PAS_fold_3"/>
</dbReference>
<accession>A0ABX1VZP0</accession>
<feature type="domain" description="PAS fold-3" evidence="7">
    <location>
        <begin position="202"/>
        <end position="273"/>
    </location>
</feature>
<evidence type="ECO:0000256" key="3">
    <source>
        <dbReference type="ARBA" id="ARBA00022553"/>
    </source>
</evidence>
<gene>
    <name evidence="8" type="ORF">HK413_01245</name>
</gene>
<evidence type="ECO:0000256" key="2">
    <source>
        <dbReference type="ARBA" id="ARBA00012438"/>
    </source>
</evidence>
<evidence type="ECO:0000313" key="8">
    <source>
        <dbReference type="EMBL" id="NNU33143.1"/>
    </source>
</evidence>
<keyword evidence="5" id="KW-0418">Kinase</keyword>
<dbReference type="Proteomes" id="UP000566071">
    <property type="component" value="Unassembled WGS sequence"/>
</dbReference>
<dbReference type="Gene3D" id="3.30.450.20">
    <property type="entry name" value="PAS domain"/>
    <property type="match status" value="2"/>
</dbReference>
<feature type="coiled-coil region" evidence="6">
    <location>
        <begin position="86"/>
        <end position="180"/>
    </location>
</feature>
<evidence type="ECO:0000259" key="7">
    <source>
        <dbReference type="Pfam" id="PF08447"/>
    </source>
</evidence>
<keyword evidence="9" id="KW-1185">Reference proteome</keyword>
<organism evidence="8 9">
    <name type="scientific">Mucilaginibacter humi</name>
    <dbReference type="NCBI Taxonomy" id="2732510"/>
    <lineage>
        <taxon>Bacteria</taxon>
        <taxon>Pseudomonadati</taxon>
        <taxon>Bacteroidota</taxon>
        <taxon>Sphingobacteriia</taxon>
        <taxon>Sphingobacteriales</taxon>
        <taxon>Sphingobacteriaceae</taxon>
        <taxon>Mucilaginibacter</taxon>
    </lineage>
</organism>
<comment type="caution">
    <text evidence="8">The sequence shown here is derived from an EMBL/GenBank/DDBJ whole genome shotgun (WGS) entry which is preliminary data.</text>
</comment>
<dbReference type="InterPro" id="IPR035965">
    <property type="entry name" value="PAS-like_dom_sf"/>
</dbReference>
<reference evidence="8 9" key="1">
    <citation type="submission" date="2020-05" db="EMBL/GenBank/DDBJ databases">
        <authorList>
            <person name="Khan S.A."/>
            <person name="Jeon C.O."/>
            <person name="Chun B.H."/>
        </authorList>
    </citation>
    <scope>NUCLEOTIDE SEQUENCE [LARGE SCALE GENOMIC DNA]</scope>
    <source>
        <strain evidence="8 9">S1162</strain>
    </source>
</reference>
<protein>
    <recommendedName>
        <fullName evidence="2">histidine kinase</fullName>
        <ecNumber evidence="2">2.7.13.3</ecNumber>
    </recommendedName>
</protein>
<keyword evidence="4" id="KW-0808">Transferase</keyword>
<dbReference type="RefSeq" id="WP_175268842.1">
    <property type="nucleotide sequence ID" value="NZ_JABFCR010000003.1"/>
</dbReference>
<keyword evidence="3" id="KW-0597">Phosphoprotein</keyword>
<dbReference type="InterPro" id="IPR052162">
    <property type="entry name" value="Sensor_kinase/Photoreceptor"/>
</dbReference>
<dbReference type="EC" id="2.7.13.3" evidence="2"/>
<dbReference type="EMBL" id="JABFCR010000003">
    <property type="protein sequence ID" value="NNU33143.1"/>
    <property type="molecule type" value="Genomic_DNA"/>
</dbReference>
<evidence type="ECO:0000256" key="5">
    <source>
        <dbReference type="ARBA" id="ARBA00022777"/>
    </source>
</evidence>
<proteinExistence type="predicted"/>
<sequence>MLRTKKPHYMRIQRYDVPDRQNPGKFITRYWDPSHTPVLDEDGNIAYIIQLATNVTDKIMTERALSKIQLEQVETPEQMRLLATDLLLSNTELREMQQNLNMLNKQLEDRVAERTQELAESERRYRDKLDEEQTLNEELAASNEEQAAINEELTVTNEELTEMHQQLRSVNEELEASTSRLKMAIESTRLGTWDFNPVTGELFWSKECRDIYGIPLAMEATFERFSVLLHPEDRELVLRKITASTSPNERAAYDLSYRIIRYNDQEIRWVKAGETFILKVIRLCALLVPCWISPT</sequence>
<name>A0ABX1VZP0_9SPHI</name>
<evidence type="ECO:0000256" key="4">
    <source>
        <dbReference type="ARBA" id="ARBA00022679"/>
    </source>
</evidence>
<dbReference type="SUPFAM" id="SSF55785">
    <property type="entry name" value="PYP-like sensor domain (PAS domain)"/>
    <property type="match status" value="1"/>
</dbReference>